<accession>A0A1G7STD6</accession>
<keyword evidence="3" id="KW-1185">Reference proteome</keyword>
<dbReference type="EMBL" id="FNBK01000020">
    <property type="protein sequence ID" value="SDG26337.1"/>
    <property type="molecule type" value="Genomic_DNA"/>
</dbReference>
<protein>
    <submittedName>
        <fullName evidence="2">Uncharacterized protein</fullName>
    </submittedName>
</protein>
<gene>
    <name evidence="2" type="ORF">SAMN05216218_12022</name>
</gene>
<dbReference type="AlphaFoldDB" id="A0A1G7STD6"/>
<organism evidence="2 3">
    <name type="scientific">Halorientalis regularis</name>
    <dbReference type="NCBI Taxonomy" id="660518"/>
    <lineage>
        <taxon>Archaea</taxon>
        <taxon>Methanobacteriati</taxon>
        <taxon>Methanobacteriota</taxon>
        <taxon>Stenosarchaea group</taxon>
        <taxon>Halobacteria</taxon>
        <taxon>Halobacteriales</taxon>
        <taxon>Haloarculaceae</taxon>
        <taxon>Halorientalis</taxon>
    </lineage>
</organism>
<name>A0A1G7STD6_9EURY</name>
<dbReference type="Proteomes" id="UP000199076">
    <property type="component" value="Unassembled WGS sequence"/>
</dbReference>
<dbReference type="OrthoDB" id="241375at2157"/>
<evidence type="ECO:0000313" key="3">
    <source>
        <dbReference type="Proteomes" id="UP000199076"/>
    </source>
</evidence>
<evidence type="ECO:0000313" key="2">
    <source>
        <dbReference type="EMBL" id="SDG26337.1"/>
    </source>
</evidence>
<proteinExistence type="predicted"/>
<sequence length="431" mass="43352">MHDAPRRRVLRTGGTLLAGGLTVGLGGCLQSDGTDTPTEDGDDGGGGGGSVLAFADWLPAPAAMGTDHYEFTAANPGAIFEHESAVEGSAFGGLTGATRQLEGITLSDLSGLYLIGGGMVLTGDIDADAFQSFLSANGYAEGETYHGYTFYTGGPGGTAAVSSDTAIRAGTLGDAEGKIEAIIDAKQGMADRYTDANPDCRTLLSRLGSGAVVGGRTHDEASFLDGAVADGFRWRLNGSSAAFTGVFVFESRSAVDTAAVESLVAEHTVFDPLASPSVTSDGRTAVVDGTADTASVSRLGPRYGSSGGGSDRPPQVSFSFEYESRGDGVGVMTVSHDGGDSVRASELVFRGTGFVGAGSIPDTAAGQLEVTESGGRWPAANASGTIEGEAAVVAGNQARLGVASDAEISVVWESTDGGVSATLAAYQGPDA</sequence>
<evidence type="ECO:0000256" key="1">
    <source>
        <dbReference type="SAM" id="MobiDB-lite"/>
    </source>
</evidence>
<feature type="region of interest" description="Disordered" evidence="1">
    <location>
        <begin position="296"/>
        <end position="316"/>
    </location>
</feature>
<reference evidence="3" key="1">
    <citation type="submission" date="2016-10" db="EMBL/GenBank/DDBJ databases">
        <authorList>
            <person name="Varghese N."/>
            <person name="Submissions S."/>
        </authorList>
    </citation>
    <scope>NUCLEOTIDE SEQUENCE [LARGE SCALE GENOMIC DNA]</scope>
    <source>
        <strain evidence="3">IBRC-M 10760</strain>
    </source>
</reference>
<dbReference type="RefSeq" id="WP_092695147.1">
    <property type="nucleotide sequence ID" value="NZ_FNBK01000020.1"/>
</dbReference>
<dbReference type="PROSITE" id="PS51257">
    <property type="entry name" value="PROKAR_LIPOPROTEIN"/>
    <property type="match status" value="1"/>
</dbReference>